<dbReference type="PROSITE" id="PS50977">
    <property type="entry name" value="HTH_TETR_2"/>
    <property type="match status" value="1"/>
</dbReference>
<accession>A0ABY7B0L3</accession>
<dbReference type="EMBL" id="CP113836">
    <property type="protein sequence ID" value="WAL65831.1"/>
    <property type="molecule type" value="Genomic_DNA"/>
</dbReference>
<dbReference type="Pfam" id="PF21597">
    <property type="entry name" value="TetR_C_43"/>
    <property type="match status" value="1"/>
</dbReference>
<evidence type="ECO:0000256" key="1">
    <source>
        <dbReference type="ARBA" id="ARBA00023015"/>
    </source>
</evidence>
<dbReference type="RefSeq" id="WP_268755977.1">
    <property type="nucleotide sequence ID" value="NZ_CP113836.1"/>
</dbReference>
<dbReference type="InterPro" id="IPR049445">
    <property type="entry name" value="TetR_SbtR-like_C"/>
</dbReference>
<keyword evidence="2 4" id="KW-0238">DNA-binding</keyword>
<dbReference type="PANTHER" id="PTHR30055:SF234">
    <property type="entry name" value="HTH-TYPE TRANSCRIPTIONAL REGULATOR BETI"/>
    <property type="match status" value="1"/>
</dbReference>
<dbReference type="SUPFAM" id="SSF46689">
    <property type="entry name" value="Homeodomain-like"/>
    <property type="match status" value="1"/>
</dbReference>
<evidence type="ECO:0000256" key="2">
    <source>
        <dbReference type="ARBA" id="ARBA00023125"/>
    </source>
</evidence>
<dbReference type="PRINTS" id="PR00455">
    <property type="entry name" value="HTHTETR"/>
</dbReference>
<dbReference type="InterPro" id="IPR009057">
    <property type="entry name" value="Homeodomain-like_sf"/>
</dbReference>
<feature type="domain" description="HTH tetR-type" evidence="5">
    <location>
        <begin position="16"/>
        <end position="75"/>
    </location>
</feature>
<name>A0ABY7B0L3_9PSEU</name>
<sequence>MTSTAPGLPGRQAEARRNDERVLAVAREALADEGYDVSMAEIARRAGVGIGTLYRRYPSKDDLVTAVAISTMDWAADQAVAAIEAEGDAWSGFVDFLRRCVEQRPGDLRRLAGRIVSSPERLAASNRLGEALGALVDKVKRAGRLRQDVTAADVYLLLTLVQFRDPALNRRFLAIAVSGLRTDGAGLPGPAPSWPDLQRLWHLEPSSD</sequence>
<feature type="DNA-binding region" description="H-T-H motif" evidence="4">
    <location>
        <begin position="38"/>
        <end position="57"/>
    </location>
</feature>
<proteinExistence type="predicted"/>
<protein>
    <submittedName>
        <fullName evidence="6">Helix-turn-helix domain containing protein</fullName>
    </submittedName>
</protein>
<dbReference type="Proteomes" id="UP001163203">
    <property type="component" value="Chromosome"/>
</dbReference>
<dbReference type="PANTHER" id="PTHR30055">
    <property type="entry name" value="HTH-TYPE TRANSCRIPTIONAL REGULATOR RUTR"/>
    <property type="match status" value="1"/>
</dbReference>
<dbReference type="SUPFAM" id="SSF48498">
    <property type="entry name" value="Tetracyclin repressor-like, C-terminal domain"/>
    <property type="match status" value="1"/>
</dbReference>
<dbReference type="Pfam" id="PF00440">
    <property type="entry name" value="TetR_N"/>
    <property type="match status" value="1"/>
</dbReference>
<evidence type="ECO:0000313" key="7">
    <source>
        <dbReference type="Proteomes" id="UP001163203"/>
    </source>
</evidence>
<dbReference type="InterPro" id="IPR050109">
    <property type="entry name" value="HTH-type_TetR-like_transc_reg"/>
</dbReference>
<evidence type="ECO:0000259" key="5">
    <source>
        <dbReference type="PROSITE" id="PS50977"/>
    </source>
</evidence>
<dbReference type="Gene3D" id="1.10.357.10">
    <property type="entry name" value="Tetracycline Repressor, domain 2"/>
    <property type="match status" value="1"/>
</dbReference>
<keyword evidence="3" id="KW-0804">Transcription</keyword>
<keyword evidence="7" id="KW-1185">Reference proteome</keyword>
<dbReference type="InterPro" id="IPR036271">
    <property type="entry name" value="Tet_transcr_reg_TetR-rel_C_sf"/>
</dbReference>
<gene>
    <name evidence="6" type="ORF">ORV05_34080</name>
</gene>
<evidence type="ECO:0000256" key="4">
    <source>
        <dbReference type="PROSITE-ProRule" id="PRU00335"/>
    </source>
</evidence>
<organism evidence="6 7">
    <name type="scientific">Amycolatopsis cynarae</name>
    <dbReference type="NCBI Taxonomy" id="2995223"/>
    <lineage>
        <taxon>Bacteria</taxon>
        <taxon>Bacillati</taxon>
        <taxon>Actinomycetota</taxon>
        <taxon>Actinomycetes</taxon>
        <taxon>Pseudonocardiales</taxon>
        <taxon>Pseudonocardiaceae</taxon>
        <taxon>Amycolatopsis</taxon>
    </lineage>
</organism>
<dbReference type="InterPro" id="IPR001647">
    <property type="entry name" value="HTH_TetR"/>
</dbReference>
<keyword evidence="1" id="KW-0805">Transcription regulation</keyword>
<reference evidence="6" key="1">
    <citation type="submission" date="2022-11" db="EMBL/GenBank/DDBJ databases">
        <authorList>
            <person name="Mo P."/>
        </authorList>
    </citation>
    <scope>NUCLEOTIDE SEQUENCE</scope>
    <source>
        <strain evidence="6">HUAS 11-8</strain>
    </source>
</reference>
<evidence type="ECO:0000256" key="3">
    <source>
        <dbReference type="ARBA" id="ARBA00023163"/>
    </source>
</evidence>
<evidence type="ECO:0000313" key="6">
    <source>
        <dbReference type="EMBL" id="WAL65831.1"/>
    </source>
</evidence>